<dbReference type="EMBL" id="JN116823">
    <property type="protein sequence ID" value="AEV51913.1"/>
    <property type="molecule type" value="Genomic_DNA"/>
</dbReference>
<evidence type="ECO:0000313" key="2">
    <source>
        <dbReference type="EMBL" id="AEV51913.1"/>
    </source>
</evidence>
<keyword evidence="3" id="KW-1185">Reference proteome</keyword>
<protein>
    <recommendedName>
        <fullName evidence="4">Helix-turn-helix DNA binding domain protein</fullName>
    </recommendedName>
</protein>
<dbReference type="Proteomes" id="UP000005427">
    <property type="component" value="Segment"/>
</dbReference>
<proteinExistence type="predicted"/>
<accession>G9FH02</accession>
<sequence length="246" mass="27187">MTKYPVTTVPKLASEKALKHRRMKFAQAGVPMLVESAPIRAHIDELLGIGMSAMMIARRAGVGDRTIRKIRSGEYAKTQFLVAQRIMAADHMPAPHMSFVMPVGAVRRVRALQAFGWTLTDIGSRIGMADTNIAALQHQRRVSYSLWVRVRDVYEELSSTPGPSGDSRHRAARKGWLNPFEWEGYDIDDPRVTPPRSARTTADRSGARADRLEQVADLTAQGLSAGAIADQLGVSERQIQRDRSAA</sequence>
<evidence type="ECO:0000313" key="3">
    <source>
        <dbReference type="Proteomes" id="UP000005427"/>
    </source>
</evidence>
<name>G9FH02_9CAUD</name>
<dbReference type="OrthoDB" id="18862at10239"/>
<dbReference type="KEGG" id="vg:11541305"/>
<evidence type="ECO:0008006" key="4">
    <source>
        <dbReference type="Google" id="ProtNLM"/>
    </source>
</evidence>
<organism evidence="2 3">
    <name type="scientific">Rhodococcus phage REQ2</name>
    <dbReference type="NCBI Taxonomy" id="1109713"/>
    <lineage>
        <taxon>Viruses</taxon>
        <taxon>Duplodnaviria</taxon>
        <taxon>Heunggongvirae</taxon>
        <taxon>Uroviricota</taxon>
        <taxon>Caudoviricetes</taxon>
        <taxon>Caudoviricetes incertae sedis</taxon>
        <taxon>Melbournevirus</taxon>
        <taxon>Melbournevirus REQ2</taxon>
    </lineage>
</organism>
<reference evidence="2 3" key="1">
    <citation type="submission" date="2011-06" db="EMBL/GenBank/DDBJ databases">
        <title>Two lysogenic phages can combine to generate a single lytic phage.</title>
        <authorList>
            <person name="Petrovski S."/>
        </authorList>
    </citation>
    <scope>NUCLEOTIDE SEQUENCE [LARGE SCALE GENOMIC DNA]</scope>
</reference>
<feature type="region of interest" description="Disordered" evidence="1">
    <location>
        <begin position="187"/>
        <end position="210"/>
    </location>
</feature>
<dbReference type="GeneID" id="11541305"/>
<dbReference type="RefSeq" id="YP_005087103.1">
    <property type="nucleotide sequence ID" value="NC_016652.1"/>
</dbReference>
<evidence type="ECO:0000256" key="1">
    <source>
        <dbReference type="SAM" id="MobiDB-lite"/>
    </source>
</evidence>
<feature type="compositionally biased region" description="Basic and acidic residues" evidence="1">
    <location>
        <begin position="201"/>
        <end position="210"/>
    </location>
</feature>